<evidence type="ECO:0000313" key="7">
    <source>
        <dbReference type="Proteomes" id="UP001204621"/>
    </source>
</evidence>
<feature type="domain" description="OmpR/PhoB-type" evidence="5">
    <location>
        <begin position="126"/>
        <end position="224"/>
    </location>
</feature>
<dbReference type="InterPro" id="IPR011006">
    <property type="entry name" value="CheY-like_superfamily"/>
</dbReference>
<dbReference type="Gene3D" id="1.10.10.10">
    <property type="entry name" value="Winged helix-like DNA-binding domain superfamily/Winged helix DNA-binding domain"/>
    <property type="match status" value="1"/>
</dbReference>
<dbReference type="SMART" id="SM00862">
    <property type="entry name" value="Trans_reg_C"/>
    <property type="match status" value="1"/>
</dbReference>
<feature type="modified residue" description="4-aspartylphosphate" evidence="2">
    <location>
        <position position="51"/>
    </location>
</feature>
<feature type="domain" description="Response regulatory" evidence="4">
    <location>
        <begin position="2"/>
        <end position="117"/>
    </location>
</feature>
<organism evidence="6 7">
    <name type="scientific">Massilia terrae</name>
    <dbReference type="NCBI Taxonomy" id="1811224"/>
    <lineage>
        <taxon>Bacteria</taxon>
        <taxon>Pseudomonadati</taxon>
        <taxon>Pseudomonadota</taxon>
        <taxon>Betaproteobacteria</taxon>
        <taxon>Burkholderiales</taxon>
        <taxon>Oxalobacteraceae</taxon>
        <taxon>Telluria group</taxon>
        <taxon>Massilia</taxon>
    </lineage>
</organism>
<evidence type="ECO:0000259" key="5">
    <source>
        <dbReference type="PROSITE" id="PS51755"/>
    </source>
</evidence>
<proteinExistence type="predicted"/>
<dbReference type="EMBL" id="JANUGU010000007">
    <property type="protein sequence ID" value="MCS0660112.1"/>
    <property type="molecule type" value="Genomic_DNA"/>
</dbReference>
<dbReference type="Gene3D" id="6.10.250.690">
    <property type="match status" value="1"/>
</dbReference>
<dbReference type="Pfam" id="PF00486">
    <property type="entry name" value="Trans_reg_C"/>
    <property type="match status" value="1"/>
</dbReference>
<dbReference type="PROSITE" id="PS51755">
    <property type="entry name" value="OMPR_PHOB"/>
    <property type="match status" value="1"/>
</dbReference>
<accession>A0ABT2D1L2</accession>
<evidence type="ECO:0000256" key="1">
    <source>
        <dbReference type="ARBA" id="ARBA00023125"/>
    </source>
</evidence>
<dbReference type="Proteomes" id="UP001204621">
    <property type="component" value="Unassembled WGS sequence"/>
</dbReference>
<dbReference type="InterPro" id="IPR001867">
    <property type="entry name" value="OmpR/PhoB-type_DNA-bd"/>
</dbReference>
<protein>
    <submittedName>
        <fullName evidence="6">Response regulator transcription factor</fullName>
    </submittedName>
</protein>
<feature type="DNA-binding region" description="OmpR/PhoB-type" evidence="3">
    <location>
        <begin position="126"/>
        <end position="224"/>
    </location>
</feature>
<dbReference type="CDD" id="cd00383">
    <property type="entry name" value="trans_reg_C"/>
    <property type="match status" value="1"/>
</dbReference>
<evidence type="ECO:0000259" key="4">
    <source>
        <dbReference type="PROSITE" id="PS50110"/>
    </source>
</evidence>
<keyword evidence="2" id="KW-0597">Phosphoprotein</keyword>
<keyword evidence="1 3" id="KW-0238">DNA-binding</keyword>
<dbReference type="SMART" id="SM00448">
    <property type="entry name" value="REC"/>
    <property type="match status" value="1"/>
</dbReference>
<dbReference type="InterPro" id="IPR001789">
    <property type="entry name" value="Sig_transdc_resp-reg_receiver"/>
</dbReference>
<dbReference type="PANTHER" id="PTHR48111:SF76">
    <property type="entry name" value="TWO-COMPONENT RESPONSE REGULATOR"/>
    <property type="match status" value="1"/>
</dbReference>
<dbReference type="SUPFAM" id="SSF52172">
    <property type="entry name" value="CheY-like"/>
    <property type="match status" value="1"/>
</dbReference>
<evidence type="ECO:0000313" key="6">
    <source>
        <dbReference type="EMBL" id="MCS0660112.1"/>
    </source>
</evidence>
<gene>
    <name evidence="6" type="ORF">NX778_18735</name>
</gene>
<keyword evidence="7" id="KW-1185">Reference proteome</keyword>
<name>A0ABT2D1L2_9BURK</name>
<dbReference type="Gene3D" id="3.40.50.2300">
    <property type="match status" value="1"/>
</dbReference>
<dbReference type="Pfam" id="PF00072">
    <property type="entry name" value="Response_reg"/>
    <property type="match status" value="1"/>
</dbReference>
<dbReference type="PANTHER" id="PTHR48111">
    <property type="entry name" value="REGULATOR OF RPOS"/>
    <property type="match status" value="1"/>
</dbReference>
<dbReference type="InterPro" id="IPR039420">
    <property type="entry name" value="WalR-like"/>
</dbReference>
<evidence type="ECO:0000256" key="3">
    <source>
        <dbReference type="PROSITE-ProRule" id="PRU01091"/>
    </source>
</evidence>
<reference evidence="6 7" key="1">
    <citation type="submission" date="2022-08" db="EMBL/GenBank/DDBJ databases">
        <title>Reclassification of Massilia species as members of the genera Telluria, Duganella, Pseudoduganella, Mokoshia gen. nov. and Zemynaea gen. nov. using orthogonal and non-orthogonal genome-based approaches.</title>
        <authorList>
            <person name="Bowman J.P."/>
        </authorList>
    </citation>
    <scope>NUCLEOTIDE SEQUENCE [LARGE SCALE GENOMIC DNA]</scope>
    <source>
        <strain evidence="6 7">JCM 31606</strain>
    </source>
</reference>
<evidence type="ECO:0000256" key="2">
    <source>
        <dbReference type="PROSITE-ProRule" id="PRU00169"/>
    </source>
</evidence>
<dbReference type="InterPro" id="IPR036388">
    <property type="entry name" value="WH-like_DNA-bd_sf"/>
</dbReference>
<dbReference type="PROSITE" id="PS50110">
    <property type="entry name" value="RESPONSE_REGULATORY"/>
    <property type="match status" value="1"/>
</dbReference>
<sequence length="233" mass="25955">MHCLLIEDDAETRRYLSTGLQRHGYSVSGCADGGEAGRMLLDGHWDVVILDRMLPGVVDGLTLLEGMRERGDFTPVLVLSAMNSVDERVRGLHAGGDDYLAKPFSLAELLARVENLVRRAASTRAVSQLQVADLQLDLRAMRASRGGQTIPLQPREFRLLEYLMRHEGQTVTRTMLLEDVWDYHFDPQTNVIDVQVSRLRGKVDKGFDLPLIHTVRGTGYTLKAPSADDSAQL</sequence>
<comment type="caution">
    <text evidence="6">The sequence shown here is derived from an EMBL/GenBank/DDBJ whole genome shotgun (WGS) entry which is preliminary data.</text>
</comment>